<dbReference type="GO" id="GO:0003677">
    <property type="term" value="F:DNA binding"/>
    <property type="evidence" value="ECO:0007669"/>
    <property type="project" value="InterPro"/>
</dbReference>
<name>A0A069DS99_9HEMI</name>
<evidence type="ECO:0000256" key="4">
    <source>
        <dbReference type="ARBA" id="ARBA00007092"/>
    </source>
</evidence>
<keyword evidence="12" id="KW-0464">Manganese</keyword>
<evidence type="ECO:0000256" key="1">
    <source>
        <dbReference type="ARBA" id="ARBA00000493"/>
    </source>
</evidence>
<evidence type="ECO:0000256" key="8">
    <source>
        <dbReference type="ARBA" id="ARBA00022842"/>
    </source>
</evidence>
<keyword evidence="10" id="KW-0539">Nucleus</keyword>
<dbReference type="AlphaFoldDB" id="A0A069DS99"/>
<comment type="cofactor">
    <cofactor evidence="2">
        <name>Mn(2+)</name>
        <dbReference type="ChEBI" id="CHEBI:29035"/>
    </cofactor>
</comment>
<protein>
    <recommendedName>
        <fullName evidence="14">DNA-(apurinic or apyrimidinic site) endonuclease</fullName>
        <ecNumber evidence="14">3.1.-.-</ecNumber>
    </recommendedName>
</protein>
<feature type="binding site" evidence="12">
    <location>
        <position position="135"/>
    </location>
    <ligand>
        <name>Mg(2+)</name>
        <dbReference type="ChEBI" id="CHEBI:18420"/>
        <label>1</label>
    </ligand>
</feature>
<accession>A0A069DS99</accession>
<reference evidence="17" key="1">
    <citation type="journal article" date="2015" name="J. Med. Entomol.">
        <title>A Deep Insight Into the Sialotranscriptome of the Chagas Disease Vector, Panstrongylus megistus (Hemiptera: Heteroptera).</title>
        <authorList>
            <person name="Ribeiro J.M."/>
            <person name="Schwarz A."/>
            <person name="Francischetti I.M."/>
        </authorList>
    </citation>
    <scope>NUCLEOTIDE SEQUENCE</scope>
    <source>
        <tissue evidence="17">Salivary glands</tissue>
    </source>
</reference>
<dbReference type="PANTHER" id="PTHR22748">
    <property type="entry name" value="AP ENDONUCLEASE"/>
    <property type="match status" value="1"/>
</dbReference>
<evidence type="ECO:0000256" key="15">
    <source>
        <dbReference type="SAM" id="MobiDB-lite"/>
    </source>
</evidence>
<dbReference type="EMBL" id="GBGD01001961">
    <property type="protein sequence ID" value="JAC86928.1"/>
    <property type="molecule type" value="mRNA"/>
</dbReference>
<feature type="binding site" evidence="12">
    <location>
        <position position="246"/>
    </location>
    <ligand>
        <name>Mg(2+)</name>
        <dbReference type="ChEBI" id="CHEBI:18420"/>
        <label>1</label>
    </ligand>
</feature>
<feature type="binding site" evidence="12">
    <location>
        <position position="343"/>
    </location>
    <ligand>
        <name>Mg(2+)</name>
        <dbReference type="ChEBI" id="CHEBI:18420"/>
        <label>1</label>
    </ligand>
</feature>
<dbReference type="NCBIfam" id="TIGR00633">
    <property type="entry name" value="xth"/>
    <property type="match status" value="1"/>
</dbReference>
<dbReference type="GO" id="GO:0008311">
    <property type="term" value="F:double-stranded DNA 3'-5' DNA exonuclease activity"/>
    <property type="evidence" value="ECO:0007669"/>
    <property type="project" value="UniProtKB-EC"/>
</dbReference>
<dbReference type="GO" id="GO:0046872">
    <property type="term" value="F:metal ion binding"/>
    <property type="evidence" value="ECO:0007669"/>
    <property type="project" value="UniProtKB-KW"/>
</dbReference>
<feature type="active site" description="Proton acceptor" evidence="11">
    <location>
        <position position="344"/>
    </location>
</feature>
<dbReference type="InterPro" id="IPR020847">
    <property type="entry name" value="AP_endonuclease_F1_BS"/>
</dbReference>
<dbReference type="CDD" id="cd09087">
    <property type="entry name" value="Ape1-like_AP-endo"/>
    <property type="match status" value="1"/>
</dbReference>
<comment type="cofactor">
    <cofactor evidence="12 14">
        <name>Mg(2+)</name>
        <dbReference type="ChEBI" id="CHEBI:18420"/>
    </cofactor>
    <cofactor evidence="12 14">
        <name>Mn(2+)</name>
        <dbReference type="ChEBI" id="CHEBI:29035"/>
    </cofactor>
    <text evidence="12 14">Probably binds two magnesium or manganese ions per subunit.</text>
</comment>
<evidence type="ECO:0000256" key="7">
    <source>
        <dbReference type="ARBA" id="ARBA00022801"/>
    </source>
</evidence>
<evidence type="ECO:0000256" key="13">
    <source>
        <dbReference type="PIRSR" id="PIRSR604808-3"/>
    </source>
</evidence>
<dbReference type="PROSITE" id="PS00726">
    <property type="entry name" value="AP_NUCLEASE_F1_1"/>
    <property type="match status" value="1"/>
</dbReference>
<proteinExistence type="evidence at transcript level"/>
<dbReference type="InterPro" id="IPR004808">
    <property type="entry name" value="AP_endonuc_1"/>
</dbReference>
<dbReference type="PROSITE" id="PS00727">
    <property type="entry name" value="AP_NUCLEASE_F1_2"/>
    <property type="match status" value="1"/>
</dbReference>
<feature type="site" description="Transition state stabilizer" evidence="13">
    <location>
        <position position="248"/>
    </location>
</feature>
<keyword evidence="7" id="KW-0378">Hydrolase</keyword>
<dbReference type="EC" id="3.1.-.-" evidence="14"/>
<keyword evidence="6 14" id="KW-0227">DNA damage</keyword>
<evidence type="ECO:0000256" key="3">
    <source>
        <dbReference type="ARBA" id="ARBA00004123"/>
    </source>
</evidence>
<dbReference type="PANTHER" id="PTHR22748:SF6">
    <property type="entry name" value="DNA-(APURINIC OR APYRIMIDINIC SITE) ENDONUCLEASE"/>
    <property type="match status" value="1"/>
</dbReference>
<keyword evidence="5 12" id="KW-0479">Metal-binding</keyword>
<organism evidence="17">
    <name type="scientific">Panstrongylus megistus</name>
    <dbReference type="NCBI Taxonomy" id="65343"/>
    <lineage>
        <taxon>Eukaryota</taxon>
        <taxon>Metazoa</taxon>
        <taxon>Ecdysozoa</taxon>
        <taxon>Arthropoda</taxon>
        <taxon>Hexapoda</taxon>
        <taxon>Insecta</taxon>
        <taxon>Pterygota</taxon>
        <taxon>Neoptera</taxon>
        <taxon>Paraneoptera</taxon>
        <taxon>Hemiptera</taxon>
        <taxon>Heteroptera</taxon>
        <taxon>Panheteroptera</taxon>
        <taxon>Cimicomorpha</taxon>
        <taxon>Reduviidae</taxon>
        <taxon>Triatominae</taxon>
        <taxon>Panstrongylus</taxon>
    </lineage>
</organism>
<dbReference type="Gene3D" id="3.60.10.10">
    <property type="entry name" value="Endonuclease/exonuclease/phosphatase"/>
    <property type="match status" value="1"/>
</dbReference>
<evidence type="ECO:0000256" key="10">
    <source>
        <dbReference type="ARBA" id="ARBA00023242"/>
    </source>
</evidence>
<dbReference type="SUPFAM" id="SSF56219">
    <property type="entry name" value="DNase I-like"/>
    <property type="match status" value="1"/>
</dbReference>
<sequence length="353" mass="40138">MPPKGKKRSAKKKTENENNGKHDLSASETSDSDPGNKGTKKKNNSKPKDKNKDDAKKRGAKHQAKDEPEIKKQKVELEKPELSDLNFECNKTTKEGEKWNIKISSWNVAGLRAWLKKSGIDYVLKEDPDILCLQETKCPEKKLPSEAKLSGYHMYCCDSQKDGYAGVALYTKEKPLKVTYGLAMKEHDSEGRAITAEYDKFFLVATYVPNAGQGLKTLPKRMKWDEDFRNYLKDLDSKKPVILCGDLNVAHNPIDLANPKTNTKSAGFTQEERDNMTELLKQGFVDTFRHLYPEVSGAYTYWTFIGNARSRNTGWRLDYFILSERLLPSLCDNVIRSKVYGSDHCPVTLFLHV</sequence>
<evidence type="ECO:0000259" key="16">
    <source>
        <dbReference type="Pfam" id="PF03372"/>
    </source>
</evidence>
<comment type="catalytic activity">
    <reaction evidence="1">
        <text>Exonucleolytic cleavage in the 3'- to 5'-direction to yield nucleoside 5'-phosphates.</text>
        <dbReference type="EC" id="3.1.11.2"/>
    </reaction>
</comment>
<dbReference type="InterPro" id="IPR005135">
    <property type="entry name" value="Endo/exonuclease/phosphatase"/>
</dbReference>
<feature type="domain" description="Endonuclease/exonuclease/phosphatase" evidence="16">
    <location>
        <begin position="105"/>
        <end position="344"/>
    </location>
</feature>
<feature type="active site" description="Proton donor/acceptor" evidence="11">
    <location>
        <position position="246"/>
    </location>
</feature>
<dbReference type="GO" id="GO:0006284">
    <property type="term" value="P:base-excision repair"/>
    <property type="evidence" value="ECO:0007669"/>
    <property type="project" value="TreeGrafter"/>
</dbReference>
<feature type="binding site" evidence="12">
    <location>
        <position position="248"/>
    </location>
    <ligand>
        <name>Mg(2+)</name>
        <dbReference type="ChEBI" id="CHEBI:18420"/>
        <label>1</label>
    </ligand>
</feature>
<feature type="compositionally biased region" description="Basic and acidic residues" evidence="15">
    <location>
        <begin position="12"/>
        <end position="25"/>
    </location>
</feature>
<feature type="compositionally biased region" description="Basic and acidic residues" evidence="15">
    <location>
        <begin position="46"/>
        <end position="74"/>
    </location>
</feature>
<evidence type="ECO:0000256" key="2">
    <source>
        <dbReference type="ARBA" id="ARBA00001936"/>
    </source>
</evidence>
<comment type="similarity">
    <text evidence="4 14">Belongs to the DNA repair enzymes AP/ExoA family.</text>
</comment>
<evidence type="ECO:0000256" key="5">
    <source>
        <dbReference type="ARBA" id="ARBA00022723"/>
    </source>
</evidence>
<evidence type="ECO:0000256" key="12">
    <source>
        <dbReference type="PIRSR" id="PIRSR604808-2"/>
    </source>
</evidence>
<feature type="binding site" evidence="12">
    <location>
        <position position="107"/>
    </location>
    <ligand>
        <name>Mg(2+)</name>
        <dbReference type="ChEBI" id="CHEBI:18420"/>
        <label>1</label>
    </ligand>
</feature>
<dbReference type="GO" id="GO:0003906">
    <property type="term" value="F:DNA-(apurinic or apyrimidinic site) endonuclease activity"/>
    <property type="evidence" value="ECO:0007669"/>
    <property type="project" value="TreeGrafter"/>
</dbReference>
<dbReference type="GO" id="GO:0008081">
    <property type="term" value="F:phosphoric diester hydrolase activity"/>
    <property type="evidence" value="ECO:0007669"/>
    <property type="project" value="TreeGrafter"/>
</dbReference>
<feature type="binding site" evidence="12">
    <location>
        <position position="344"/>
    </location>
    <ligand>
        <name>Mg(2+)</name>
        <dbReference type="ChEBI" id="CHEBI:18420"/>
        <label>1</label>
    </ligand>
</feature>
<feature type="compositionally biased region" description="Basic residues" evidence="15">
    <location>
        <begin position="1"/>
        <end position="11"/>
    </location>
</feature>
<comment type="subcellular location">
    <subcellularLocation>
        <location evidence="3">Nucleus</location>
    </subcellularLocation>
</comment>
<feature type="site" description="Interaction with DNA substrate" evidence="13">
    <location>
        <position position="344"/>
    </location>
</feature>
<dbReference type="InterPro" id="IPR036691">
    <property type="entry name" value="Endo/exonu/phosph_ase_sf"/>
</dbReference>
<feature type="region of interest" description="Disordered" evidence="15">
    <location>
        <begin position="1"/>
        <end position="74"/>
    </location>
</feature>
<feature type="site" description="Important for catalytic activity" evidence="13">
    <location>
        <position position="318"/>
    </location>
</feature>
<evidence type="ECO:0000313" key="17">
    <source>
        <dbReference type="EMBL" id="JAC86928.1"/>
    </source>
</evidence>
<feature type="active site" evidence="11">
    <location>
        <position position="207"/>
    </location>
</feature>
<evidence type="ECO:0000256" key="9">
    <source>
        <dbReference type="ARBA" id="ARBA00023204"/>
    </source>
</evidence>
<dbReference type="PROSITE" id="PS51435">
    <property type="entry name" value="AP_NUCLEASE_F1_4"/>
    <property type="match status" value="1"/>
</dbReference>
<dbReference type="InterPro" id="IPR020848">
    <property type="entry name" value="AP_endonuclease_F1_CS"/>
</dbReference>
<evidence type="ECO:0000256" key="14">
    <source>
        <dbReference type="RuleBase" id="RU362131"/>
    </source>
</evidence>
<evidence type="ECO:0000256" key="11">
    <source>
        <dbReference type="PIRSR" id="PIRSR604808-1"/>
    </source>
</evidence>
<evidence type="ECO:0000256" key="6">
    <source>
        <dbReference type="ARBA" id="ARBA00022763"/>
    </source>
</evidence>
<dbReference type="FunFam" id="3.60.10.10:FF:000009">
    <property type="entry name" value="DNA-(apurinic or apyrimidinic site) lyase"/>
    <property type="match status" value="1"/>
</dbReference>
<dbReference type="Pfam" id="PF03372">
    <property type="entry name" value="Exo_endo_phos"/>
    <property type="match status" value="1"/>
</dbReference>
<dbReference type="GO" id="GO:0005634">
    <property type="term" value="C:nucleus"/>
    <property type="evidence" value="ECO:0007669"/>
    <property type="project" value="UniProtKB-SubCell"/>
</dbReference>
<keyword evidence="8 12" id="KW-0460">Magnesium</keyword>
<dbReference type="NCBIfam" id="TIGR00195">
    <property type="entry name" value="exoDNase_III"/>
    <property type="match status" value="1"/>
</dbReference>
<keyword evidence="9 14" id="KW-0234">DNA repair</keyword>